<evidence type="ECO:0000256" key="2">
    <source>
        <dbReference type="SAM" id="MobiDB-lite"/>
    </source>
</evidence>
<name>A0ABR2CDV9_9ROSI</name>
<reference evidence="4 5" key="1">
    <citation type="journal article" date="2024" name="G3 (Bethesda)">
        <title>Genome assembly of Hibiscus sabdariffa L. provides insights into metabolisms of medicinal natural products.</title>
        <authorList>
            <person name="Kim T."/>
        </authorList>
    </citation>
    <scope>NUCLEOTIDE SEQUENCE [LARGE SCALE GENOMIC DNA]</scope>
    <source>
        <strain evidence="4">TK-2024</strain>
        <tissue evidence="4">Old leaves</tissue>
    </source>
</reference>
<feature type="compositionally biased region" description="Basic and acidic residues" evidence="2">
    <location>
        <begin position="145"/>
        <end position="154"/>
    </location>
</feature>
<dbReference type="PROSITE" id="PS00028">
    <property type="entry name" value="ZINC_FINGER_C2H2_1"/>
    <property type="match status" value="1"/>
</dbReference>
<dbReference type="Proteomes" id="UP001472677">
    <property type="component" value="Unassembled WGS sequence"/>
</dbReference>
<evidence type="ECO:0000256" key="1">
    <source>
        <dbReference type="PROSITE-ProRule" id="PRU00042"/>
    </source>
</evidence>
<sequence>MADNNDQSPEEKSSSSKQHSLQQDNCPNRACQDEKSDERQNKTVGGSGGSSSSPSISARKRGQTDVDADADAAHSESRYGSGSGSKARKKAGLEVEVEVPGREPTCYVCKKVFGSWKAVFGHLRAHRRQTPGAFPPPAFTPPEGSPERNNNDENALKDQLAPTLLNLARETMQKMSQYCWIKFY</sequence>
<feature type="domain" description="C2H2-type" evidence="3">
    <location>
        <begin position="104"/>
        <end position="131"/>
    </location>
</feature>
<evidence type="ECO:0000259" key="3">
    <source>
        <dbReference type="PROSITE" id="PS50157"/>
    </source>
</evidence>
<feature type="region of interest" description="Disordered" evidence="2">
    <location>
        <begin position="128"/>
        <end position="154"/>
    </location>
</feature>
<dbReference type="PANTHER" id="PTHR47591:SF13">
    <property type="entry name" value="OS02G0293900 PROTEIN"/>
    <property type="match status" value="1"/>
</dbReference>
<keyword evidence="5" id="KW-1185">Reference proteome</keyword>
<proteinExistence type="predicted"/>
<dbReference type="PROSITE" id="PS50157">
    <property type="entry name" value="ZINC_FINGER_C2H2_2"/>
    <property type="match status" value="1"/>
</dbReference>
<comment type="caution">
    <text evidence="4">The sequence shown here is derived from an EMBL/GenBank/DDBJ whole genome shotgun (WGS) entry which is preliminary data.</text>
</comment>
<evidence type="ECO:0000313" key="4">
    <source>
        <dbReference type="EMBL" id="KAK8517686.1"/>
    </source>
</evidence>
<feature type="compositionally biased region" description="Pro residues" evidence="2">
    <location>
        <begin position="133"/>
        <end position="144"/>
    </location>
</feature>
<dbReference type="InterPro" id="IPR013087">
    <property type="entry name" value="Znf_C2H2_type"/>
</dbReference>
<dbReference type="Pfam" id="PF13912">
    <property type="entry name" value="zf-C2H2_6"/>
    <property type="match status" value="1"/>
</dbReference>
<dbReference type="EMBL" id="JBBPBM010000055">
    <property type="protein sequence ID" value="KAK8517686.1"/>
    <property type="molecule type" value="Genomic_DNA"/>
</dbReference>
<organism evidence="4 5">
    <name type="scientific">Hibiscus sabdariffa</name>
    <name type="common">roselle</name>
    <dbReference type="NCBI Taxonomy" id="183260"/>
    <lineage>
        <taxon>Eukaryota</taxon>
        <taxon>Viridiplantae</taxon>
        <taxon>Streptophyta</taxon>
        <taxon>Embryophyta</taxon>
        <taxon>Tracheophyta</taxon>
        <taxon>Spermatophyta</taxon>
        <taxon>Magnoliopsida</taxon>
        <taxon>eudicotyledons</taxon>
        <taxon>Gunneridae</taxon>
        <taxon>Pentapetalae</taxon>
        <taxon>rosids</taxon>
        <taxon>malvids</taxon>
        <taxon>Malvales</taxon>
        <taxon>Malvaceae</taxon>
        <taxon>Malvoideae</taxon>
        <taxon>Hibiscus</taxon>
    </lineage>
</organism>
<gene>
    <name evidence="4" type="ORF">V6N12_016527</name>
</gene>
<dbReference type="PANTHER" id="PTHR47591">
    <property type="entry name" value="ZINC FINGER PROTEIN ZAT2-RELATED"/>
    <property type="match status" value="1"/>
</dbReference>
<keyword evidence="1" id="KW-0479">Metal-binding</keyword>
<feature type="compositionally biased region" description="Basic and acidic residues" evidence="2">
    <location>
        <begin position="31"/>
        <end position="41"/>
    </location>
</feature>
<protein>
    <recommendedName>
        <fullName evidence="3">C2H2-type domain-containing protein</fullName>
    </recommendedName>
</protein>
<keyword evidence="1" id="KW-0862">Zinc</keyword>
<feature type="region of interest" description="Disordered" evidence="2">
    <location>
        <begin position="1"/>
        <end position="97"/>
    </location>
</feature>
<accession>A0ABR2CDV9</accession>
<keyword evidence="1" id="KW-0863">Zinc-finger</keyword>
<evidence type="ECO:0000313" key="5">
    <source>
        <dbReference type="Proteomes" id="UP001472677"/>
    </source>
</evidence>